<dbReference type="InterPro" id="IPR044068">
    <property type="entry name" value="CB"/>
</dbReference>
<comment type="caution">
    <text evidence="8">The sequence shown here is derived from an EMBL/GenBank/DDBJ whole genome shotgun (WGS) entry which is preliminary data.</text>
</comment>
<dbReference type="Gene3D" id="1.10.150.130">
    <property type="match status" value="1"/>
</dbReference>
<dbReference type="RefSeq" id="WP_310371277.1">
    <property type="nucleotide sequence ID" value="NZ_JAVDYB010000001.1"/>
</dbReference>
<keyword evidence="1" id="KW-0229">DNA integration</keyword>
<dbReference type="InterPro" id="IPR050090">
    <property type="entry name" value="Tyrosine_recombinase_XerCD"/>
</dbReference>
<dbReference type="GO" id="GO:0003677">
    <property type="term" value="F:DNA binding"/>
    <property type="evidence" value="ECO:0007669"/>
    <property type="project" value="UniProtKB-UniRule"/>
</dbReference>
<keyword evidence="9" id="KW-1185">Reference proteome</keyword>
<dbReference type="PANTHER" id="PTHR30349">
    <property type="entry name" value="PHAGE INTEGRASE-RELATED"/>
    <property type="match status" value="1"/>
</dbReference>
<dbReference type="Pfam" id="PF14659">
    <property type="entry name" value="Phage_int_SAM_3"/>
    <property type="match status" value="1"/>
</dbReference>
<keyword evidence="2 4" id="KW-0238">DNA-binding</keyword>
<dbReference type="Gene3D" id="1.10.443.10">
    <property type="entry name" value="Intergrase catalytic core"/>
    <property type="match status" value="1"/>
</dbReference>
<dbReference type="CDD" id="cd01189">
    <property type="entry name" value="INT_ICEBs1_C_like"/>
    <property type="match status" value="1"/>
</dbReference>
<dbReference type="AlphaFoldDB" id="A0AAE4CCV1"/>
<dbReference type="Pfam" id="PF00589">
    <property type="entry name" value="Phage_integrase"/>
    <property type="match status" value="1"/>
</dbReference>
<evidence type="ECO:0000313" key="9">
    <source>
        <dbReference type="Proteomes" id="UP001183643"/>
    </source>
</evidence>
<dbReference type="PROSITE" id="PS51898">
    <property type="entry name" value="TYR_RECOMBINASE"/>
    <property type="match status" value="1"/>
</dbReference>
<evidence type="ECO:0000256" key="1">
    <source>
        <dbReference type="ARBA" id="ARBA00022908"/>
    </source>
</evidence>
<evidence type="ECO:0000313" key="8">
    <source>
        <dbReference type="EMBL" id="MDR7278399.1"/>
    </source>
</evidence>
<feature type="region of interest" description="Disordered" evidence="5">
    <location>
        <begin position="1"/>
        <end position="47"/>
    </location>
</feature>
<dbReference type="PROSITE" id="PS51900">
    <property type="entry name" value="CB"/>
    <property type="match status" value="1"/>
</dbReference>
<accession>A0AAE4CCV1</accession>
<proteinExistence type="predicted"/>
<feature type="domain" description="Core-binding (CB)" evidence="7">
    <location>
        <begin position="70"/>
        <end position="153"/>
    </location>
</feature>
<protein>
    <submittedName>
        <fullName evidence="8">Integrase</fullName>
    </submittedName>
</protein>
<dbReference type="InterPro" id="IPR011010">
    <property type="entry name" value="DNA_brk_join_enz"/>
</dbReference>
<evidence type="ECO:0000256" key="5">
    <source>
        <dbReference type="SAM" id="MobiDB-lite"/>
    </source>
</evidence>
<evidence type="ECO:0000259" key="6">
    <source>
        <dbReference type="PROSITE" id="PS51898"/>
    </source>
</evidence>
<evidence type="ECO:0000256" key="4">
    <source>
        <dbReference type="PROSITE-ProRule" id="PRU01248"/>
    </source>
</evidence>
<dbReference type="InterPro" id="IPR013762">
    <property type="entry name" value="Integrase-like_cat_sf"/>
</dbReference>
<gene>
    <name evidence="8" type="ORF">J2S41_005177</name>
</gene>
<keyword evidence="3" id="KW-0233">DNA recombination</keyword>
<dbReference type="InterPro" id="IPR010998">
    <property type="entry name" value="Integrase_recombinase_N"/>
</dbReference>
<reference evidence="8" key="1">
    <citation type="submission" date="2023-07" db="EMBL/GenBank/DDBJ databases">
        <title>Sequencing the genomes of 1000 actinobacteria strains.</title>
        <authorList>
            <person name="Klenk H.-P."/>
        </authorList>
    </citation>
    <scope>NUCLEOTIDE SEQUENCE</scope>
    <source>
        <strain evidence="8">DSM 44707</strain>
    </source>
</reference>
<dbReference type="EMBL" id="JAVDYB010000001">
    <property type="protein sequence ID" value="MDR7278399.1"/>
    <property type="molecule type" value="Genomic_DNA"/>
</dbReference>
<dbReference type="PANTHER" id="PTHR30349:SF91">
    <property type="entry name" value="INTA PROTEIN"/>
    <property type="match status" value="1"/>
</dbReference>
<dbReference type="GO" id="GO:0006310">
    <property type="term" value="P:DNA recombination"/>
    <property type="evidence" value="ECO:0007669"/>
    <property type="project" value="UniProtKB-KW"/>
</dbReference>
<organism evidence="8 9">
    <name type="scientific">Catenuloplanes atrovinosus</name>
    <dbReference type="NCBI Taxonomy" id="137266"/>
    <lineage>
        <taxon>Bacteria</taxon>
        <taxon>Bacillati</taxon>
        <taxon>Actinomycetota</taxon>
        <taxon>Actinomycetes</taxon>
        <taxon>Micromonosporales</taxon>
        <taxon>Micromonosporaceae</taxon>
        <taxon>Catenuloplanes</taxon>
    </lineage>
</organism>
<dbReference type="GO" id="GO:0015074">
    <property type="term" value="P:DNA integration"/>
    <property type="evidence" value="ECO:0007669"/>
    <property type="project" value="UniProtKB-KW"/>
</dbReference>
<evidence type="ECO:0000256" key="3">
    <source>
        <dbReference type="ARBA" id="ARBA00023172"/>
    </source>
</evidence>
<dbReference type="InterPro" id="IPR002104">
    <property type="entry name" value="Integrase_catalytic"/>
</dbReference>
<sequence length="432" mass="48441">MGKRKPNGASSIYQGSDGSWHGRVTVGVKDDGKPDRRHVRGRTEAEVTKKVRQLERDRDQGTVRTAGQRYTIGSWLAHWVETIAAPSVRPTTLAGYRTAVYRHLIPGLGAHRIERLSPEHVEKLYAKLRRDGHAPGTVHHIHRTLRTALNVAVRRGHLNRNAASLAKAPRLDEHEIEPFTVEEAQRLLAVAATRRNGVRFALALALGLRKGEALGLKWRRIDLERGLLRTPKQLQRHRWEHGCGDPRACGAARHKREPCPKDCRRHQRACPPPCPPTCTRHASSCPDRHGGGLREVDVKSRAGRRGVGIPAPLIKALREHREAQKKEREKAADLWEEGDWVFTQENGRPIDPRADHDAWKALLKEAGMRDARLHDARHTAATMLLVLGVPVRAVMEIMGWSQMSMSTRYQHLTPQLIDGVAGQVAGLLWAPE</sequence>
<evidence type="ECO:0000259" key="7">
    <source>
        <dbReference type="PROSITE" id="PS51900"/>
    </source>
</evidence>
<dbReference type="SUPFAM" id="SSF56349">
    <property type="entry name" value="DNA breaking-rejoining enzymes"/>
    <property type="match status" value="1"/>
</dbReference>
<name>A0AAE4CCV1_9ACTN</name>
<feature type="compositionally biased region" description="Polar residues" evidence="5">
    <location>
        <begin position="8"/>
        <end position="17"/>
    </location>
</feature>
<feature type="domain" description="Tyr recombinase" evidence="6">
    <location>
        <begin position="174"/>
        <end position="422"/>
    </location>
</feature>
<evidence type="ECO:0000256" key="2">
    <source>
        <dbReference type="ARBA" id="ARBA00023125"/>
    </source>
</evidence>
<dbReference type="InterPro" id="IPR004107">
    <property type="entry name" value="Integrase_SAM-like_N"/>
</dbReference>
<dbReference type="Proteomes" id="UP001183643">
    <property type="component" value="Unassembled WGS sequence"/>
</dbReference>